<feature type="compositionally biased region" description="Acidic residues" evidence="1">
    <location>
        <begin position="32"/>
        <end position="41"/>
    </location>
</feature>
<evidence type="ECO:0000256" key="1">
    <source>
        <dbReference type="SAM" id="MobiDB-lite"/>
    </source>
</evidence>
<dbReference type="RefSeq" id="WP_095327192.1">
    <property type="nucleotide sequence ID" value="NZ_NPCC01000034.1"/>
</dbReference>
<gene>
    <name evidence="3" type="ORF">CHH72_18505</name>
</gene>
<feature type="signal peptide" evidence="2">
    <location>
        <begin position="1"/>
        <end position="19"/>
    </location>
</feature>
<comment type="caution">
    <text evidence="3">The sequence shown here is derived from an EMBL/GenBank/DDBJ whole genome shotgun (WGS) entry which is preliminary data.</text>
</comment>
<proteinExistence type="predicted"/>
<evidence type="ECO:0000313" key="3">
    <source>
        <dbReference type="EMBL" id="PAE87448.1"/>
    </source>
</evidence>
<sequence length="266" mass="29888">MKMKWMAVLSVLAILSACAGDTETSKPNTDNDTNEDQETALESDKKEHNQLAEEEGEAETVAAITAESVIEEAIAAEKKLGNFSLEWQKHEVAEDGTVMEAYAFERLHVYRSDNGPDYFFKQSENIDEDGNGVETIETQTPEGRNVYLSTDSFAVLSEASDDHVPPFSPEPLEDLITEQSPYTLTYQGIYEISGYLAHHVQATAEERDVEINLWFDTETGLLVRENAFYQGKPGQVLILTTFEEDIDFDPELFDFPVEGVPVRDER</sequence>
<organism evidence="3 4">
    <name type="scientific">Shouchella clausii</name>
    <name type="common">Alkalihalobacillus clausii</name>
    <dbReference type="NCBI Taxonomy" id="79880"/>
    <lineage>
        <taxon>Bacteria</taxon>
        <taxon>Bacillati</taxon>
        <taxon>Bacillota</taxon>
        <taxon>Bacilli</taxon>
        <taxon>Bacillales</taxon>
        <taxon>Bacillaceae</taxon>
        <taxon>Shouchella</taxon>
    </lineage>
</organism>
<dbReference type="PROSITE" id="PS51257">
    <property type="entry name" value="PROKAR_LIPOPROTEIN"/>
    <property type="match status" value="1"/>
</dbReference>
<dbReference type="EMBL" id="NPCC01000034">
    <property type="protein sequence ID" value="PAE87448.1"/>
    <property type="molecule type" value="Genomic_DNA"/>
</dbReference>
<evidence type="ECO:0000313" key="4">
    <source>
        <dbReference type="Proteomes" id="UP000216207"/>
    </source>
</evidence>
<feature type="compositionally biased region" description="Basic and acidic residues" evidence="1">
    <location>
        <begin position="42"/>
        <end position="51"/>
    </location>
</feature>
<accession>A0A268NVJ6</accession>
<evidence type="ECO:0008006" key="5">
    <source>
        <dbReference type="Google" id="ProtNLM"/>
    </source>
</evidence>
<dbReference type="AlphaFoldDB" id="A0A268NVJ6"/>
<dbReference type="Gene3D" id="2.50.20.10">
    <property type="entry name" value="Lipoprotein localisation LolA/LolB/LppX"/>
    <property type="match status" value="1"/>
</dbReference>
<evidence type="ECO:0000256" key="2">
    <source>
        <dbReference type="SAM" id="SignalP"/>
    </source>
</evidence>
<feature type="region of interest" description="Disordered" evidence="1">
    <location>
        <begin position="21"/>
        <end position="59"/>
    </location>
</feature>
<dbReference type="Proteomes" id="UP000216207">
    <property type="component" value="Unassembled WGS sequence"/>
</dbReference>
<name>A0A268NVJ6_SHOCL</name>
<keyword evidence="2" id="KW-0732">Signal</keyword>
<reference evidence="3 4" key="1">
    <citation type="submission" date="2017-07" db="EMBL/GenBank/DDBJ databases">
        <title>Isolation and whole genome analysis of endospore-forming bacteria from heroin.</title>
        <authorList>
            <person name="Kalinowski J."/>
            <person name="Ahrens B."/>
            <person name="Al-Dilaimi A."/>
            <person name="Winkler A."/>
            <person name="Wibberg D."/>
            <person name="Schleenbecker U."/>
            <person name="Ruckert C."/>
            <person name="Wolfel R."/>
            <person name="Grass G."/>
        </authorList>
    </citation>
    <scope>NUCLEOTIDE SEQUENCE [LARGE SCALE GENOMIC DNA]</scope>
    <source>
        <strain evidence="3 4">7539</strain>
    </source>
</reference>
<protein>
    <recommendedName>
        <fullName evidence="5">Outer membrane lipoprotein carrier protein LolA</fullName>
    </recommendedName>
</protein>
<feature type="chain" id="PRO_5038752455" description="Outer membrane lipoprotein carrier protein LolA" evidence="2">
    <location>
        <begin position="20"/>
        <end position="266"/>
    </location>
</feature>